<dbReference type="RefSeq" id="WP_203890359.1">
    <property type="nucleotide sequence ID" value="NZ_BOOH01000017.1"/>
</dbReference>
<feature type="domain" description="Pyrroline-5-carboxylate reductase catalytic N-terminal" evidence="2">
    <location>
        <begin position="2"/>
        <end position="79"/>
    </location>
</feature>
<evidence type="ECO:0000259" key="2">
    <source>
        <dbReference type="Pfam" id="PF03807"/>
    </source>
</evidence>
<gene>
    <name evidence="3" type="ORF">Plo01_21320</name>
</gene>
<reference evidence="3 4" key="1">
    <citation type="submission" date="2021-01" db="EMBL/GenBank/DDBJ databases">
        <title>Whole genome shotgun sequence of Planobispora longispora NBRC 13918.</title>
        <authorList>
            <person name="Komaki H."/>
            <person name="Tamura T."/>
        </authorList>
    </citation>
    <scope>NUCLEOTIDE SEQUENCE [LARGE SCALE GENOMIC DNA]</scope>
    <source>
        <strain evidence="3 4">NBRC 13918</strain>
    </source>
</reference>
<dbReference type="PANTHER" id="PTHR14239">
    <property type="entry name" value="DUDULIN-RELATED"/>
    <property type="match status" value="1"/>
</dbReference>
<dbReference type="EMBL" id="BOOH01000017">
    <property type="protein sequence ID" value="GIH75703.1"/>
    <property type="molecule type" value="Genomic_DNA"/>
</dbReference>
<organism evidence="3 4">
    <name type="scientific">Planobispora longispora</name>
    <dbReference type="NCBI Taxonomy" id="28887"/>
    <lineage>
        <taxon>Bacteria</taxon>
        <taxon>Bacillati</taxon>
        <taxon>Actinomycetota</taxon>
        <taxon>Actinomycetes</taxon>
        <taxon>Streptosporangiales</taxon>
        <taxon>Streptosporangiaceae</taxon>
        <taxon>Planobispora</taxon>
    </lineage>
</organism>
<proteinExistence type="predicted"/>
<evidence type="ECO:0000256" key="1">
    <source>
        <dbReference type="ARBA" id="ARBA00023002"/>
    </source>
</evidence>
<accession>A0A8J3RNZ3</accession>
<dbReference type="InterPro" id="IPR051267">
    <property type="entry name" value="STEAP_metalloreductase"/>
</dbReference>
<dbReference type="AlphaFoldDB" id="A0A8J3RNZ3"/>
<keyword evidence="4" id="KW-1185">Reference proteome</keyword>
<evidence type="ECO:0000313" key="4">
    <source>
        <dbReference type="Proteomes" id="UP000616724"/>
    </source>
</evidence>
<name>A0A8J3RNZ3_9ACTN</name>
<sequence>MKITILGSGNVGSALASRLTAIGHEVVTTSTATGPDRTAAQAAQADVVILAVPFAAVGALDARVKTALSGKIVVDATNPLAPDFMSLTVGHTVSGGEQVAASLPGAHVVKAFNTVFAALLGEDGGGRFLPVTGDDETAKKTVLDLGAQLGFDAVDAGPLSNARYTEPAVELLIQLAYGRGLGDRVAFTLTRA</sequence>
<evidence type="ECO:0000313" key="3">
    <source>
        <dbReference type="EMBL" id="GIH75703.1"/>
    </source>
</evidence>
<dbReference type="SUPFAM" id="SSF51735">
    <property type="entry name" value="NAD(P)-binding Rossmann-fold domains"/>
    <property type="match status" value="1"/>
</dbReference>
<dbReference type="Proteomes" id="UP000616724">
    <property type="component" value="Unassembled WGS sequence"/>
</dbReference>
<dbReference type="GO" id="GO:0016491">
    <property type="term" value="F:oxidoreductase activity"/>
    <property type="evidence" value="ECO:0007669"/>
    <property type="project" value="UniProtKB-KW"/>
</dbReference>
<dbReference type="Gene3D" id="3.40.50.720">
    <property type="entry name" value="NAD(P)-binding Rossmann-like Domain"/>
    <property type="match status" value="1"/>
</dbReference>
<dbReference type="InterPro" id="IPR036291">
    <property type="entry name" value="NAD(P)-bd_dom_sf"/>
</dbReference>
<keyword evidence="1" id="KW-0560">Oxidoreductase</keyword>
<dbReference type="InterPro" id="IPR028939">
    <property type="entry name" value="P5C_Rdtase_cat_N"/>
</dbReference>
<comment type="caution">
    <text evidence="3">The sequence shown here is derived from an EMBL/GenBank/DDBJ whole genome shotgun (WGS) entry which is preliminary data.</text>
</comment>
<dbReference type="Pfam" id="PF03807">
    <property type="entry name" value="F420_oxidored"/>
    <property type="match status" value="1"/>
</dbReference>
<protein>
    <submittedName>
        <fullName evidence="3">NADPH-dependent F420 reductase</fullName>
    </submittedName>
</protein>